<dbReference type="Proteomes" id="UP001626550">
    <property type="component" value="Unassembled WGS sequence"/>
</dbReference>
<name>A0ABD2PPG1_9PLAT</name>
<evidence type="ECO:0000313" key="3">
    <source>
        <dbReference type="Proteomes" id="UP001626550"/>
    </source>
</evidence>
<sequence length="124" mass="14144">AQGSNYYQTIIELARAEALLINRRMPSLCKQRENKIKLALPWTQVLDRPQQQTLTDQEEPQTTPETAPKEPQSPTDQSTPETAPEEPQSPTDETPAADGNRKRPLSHKPKPKRRRLTPDARQRL</sequence>
<feature type="compositionally biased region" description="Low complexity" evidence="1">
    <location>
        <begin position="49"/>
        <end position="72"/>
    </location>
</feature>
<dbReference type="EMBL" id="JBJKFK010003995">
    <property type="protein sequence ID" value="KAL3309377.1"/>
    <property type="molecule type" value="Genomic_DNA"/>
</dbReference>
<dbReference type="AlphaFoldDB" id="A0ABD2PPG1"/>
<organism evidence="2 3">
    <name type="scientific">Cichlidogyrus casuarinus</name>
    <dbReference type="NCBI Taxonomy" id="1844966"/>
    <lineage>
        <taxon>Eukaryota</taxon>
        <taxon>Metazoa</taxon>
        <taxon>Spiralia</taxon>
        <taxon>Lophotrochozoa</taxon>
        <taxon>Platyhelminthes</taxon>
        <taxon>Monogenea</taxon>
        <taxon>Monopisthocotylea</taxon>
        <taxon>Dactylogyridea</taxon>
        <taxon>Ancyrocephalidae</taxon>
        <taxon>Cichlidogyrus</taxon>
    </lineage>
</organism>
<proteinExistence type="predicted"/>
<feature type="non-terminal residue" evidence="2">
    <location>
        <position position="124"/>
    </location>
</feature>
<gene>
    <name evidence="2" type="ORF">Ciccas_012077</name>
</gene>
<feature type="non-terminal residue" evidence="2">
    <location>
        <position position="1"/>
    </location>
</feature>
<reference evidence="2 3" key="1">
    <citation type="submission" date="2024-11" db="EMBL/GenBank/DDBJ databases">
        <title>Adaptive evolution of stress response genes in parasites aligns with host niche diversity.</title>
        <authorList>
            <person name="Hahn C."/>
            <person name="Resl P."/>
        </authorList>
    </citation>
    <scope>NUCLEOTIDE SEQUENCE [LARGE SCALE GENOMIC DNA]</scope>
    <source>
        <strain evidence="2">EGGRZ-B1_66</strain>
        <tissue evidence="2">Body</tissue>
    </source>
</reference>
<protein>
    <submittedName>
        <fullName evidence="2">Uncharacterized protein</fullName>
    </submittedName>
</protein>
<feature type="region of interest" description="Disordered" evidence="1">
    <location>
        <begin position="44"/>
        <end position="124"/>
    </location>
</feature>
<comment type="caution">
    <text evidence="2">The sequence shown here is derived from an EMBL/GenBank/DDBJ whole genome shotgun (WGS) entry which is preliminary data.</text>
</comment>
<feature type="compositionally biased region" description="Basic residues" evidence="1">
    <location>
        <begin position="102"/>
        <end position="115"/>
    </location>
</feature>
<evidence type="ECO:0000313" key="2">
    <source>
        <dbReference type="EMBL" id="KAL3309377.1"/>
    </source>
</evidence>
<keyword evidence="3" id="KW-1185">Reference proteome</keyword>
<accession>A0ABD2PPG1</accession>
<evidence type="ECO:0000256" key="1">
    <source>
        <dbReference type="SAM" id="MobiDB-lite"/>
    </source>
</evidence>